<evidence type="ECO:0000256" key="1">
    <source>
        <dbReference type="SAM" id="MobiDB-lite"/>
    </source>
</evidence>
<protein>
    <recommendedName>
        <fullName evidence="5">Transmembrane protein</fullName>
    </recommendedName>
</protein>
<feature type="region of interest" description="Disordered" evidence="1">
    <location>
        <begin position="72"/>
        <end position="157"/>
    </location>
</feature>
<reference evidence="3 4" key="1">
    <citation type="submission" date="2013-07" db="EMBL/GenBank/DDBJ databases">
        <title>The Genome Sequence of Cryptococcus heveanensis BCC8398.</title>
        <authorList>
            <consortium name="The Broad Institute Genome Sequencing Platform"/>
            <person name="Cuomo C."/>
            <person name="Litvintseva A."/>
            <person name="Chen Y."/>
            <person name="Heitman J."/>
            <person name="Sun S."/>
            <person name="Springer D."/>
            <person name="Dromer F."/>
            <person name="Young S.K."/>
            <person name="Zeng Q."/>
            <person name="Gargeya S."/>
            <person name="Fitzgerald M."/>
            <person name="Abouelleil A."/>
            <person name="Alvarado L."/>
            <person name="Berlin A.M."/>
            <person name="Chapman S.B."/>
            <person name="Dewar J."/>
            <person name="Goldberg J."/>
            <person name="Griggs A."/>
            <person name="Gujja S."/>
            <person name="Hansen M."/>
            <person name="Howarth C."/>
            <person name="Imamovic A."/>
            <person name="Larimer J."/>
            <person name="McCowan C."/>
            <person name="Murphy C."/>
            <person name="Pearson M."/>
            <person name="Priest M."/>
            <person name="Roberts A."/>
            <person name="Saif S."/>
            <person name="Shea T."/>
            <person name="Sykes S."/>
            <person name="Wortman J."/>
            <person name="Nusbaum C."/>
            <person name="Birren B."/>
        </authorList>
    </citation>
    <scope>NUCLEOTIDE SEQUENCE [LARGE SCALE GENOMIC DNA]</scope>
    <source>
        <strain evidence="3 4">BCC8398</strain>
    </source>
</reference>
<evidence type="ECO:0000256" key="2">
    <source>
        <dbReference type="SAM" id="Phobius"/>
    </source>
</evidence>
<keyword evidence="2" id="KW-1133">Transmembrane helix</keyword>
<keyword evidence="4" id="KW-1185">Reference proteome</keyword>
<evidence type="ECO:0008006" key="5">
    <source>
        <dbReference type="Google" id="ProtNLM"/>
    </source>
</evidence>
<dbReference type="AlphaFoldDB" id="A0A1B9H1D0"/>
<feature type="transmembrane region" description="Helical" evidence="2">
    <location>
        <begin position="40"/>
        <end position="61"/>
    </location>
</feature>
<keyword evidence="2" id="KW-0812">Transmembrane</keyword>
<feature type="compositionally biased region" description="Low complexity" evidence="1">
    <location>
        <begin position="203"/>
        <end position="218"/>
    </location>
</feature>
<feature type="compositionally biased region" description="Polar residues" evidence="1">
    <location>
        <begin position="147"/>
        <end position="157"/>
    </location>
</feature>
<sequence>MYIPYHSTVLPSLEVSQPGKRAISSFPGSSGNGLRAPLKILIPVFAVFFTIVILGVIAPKLRQCYVHDQLRSAERRDTQHRSRPSLNAQQPFEIDGPTVTPFPAPSQSLPAHYPWTPRVDRAPQREPSPTRPGDYPWTPRVPERAHTSSSSRQMASSPVVQVIPPAYSFISSPQAEAERDVPASTTGGQLGGLERPASDIPRIHSPVGISSVGSISGVDAPPQYESIVTPAR</sequence>
<name>A0A1B9H1D0_9TREE</name>
<dbReference type="OrthoDB" id="2564743at2759"/>
<reference evidence="4" key="2">
    <citation type="submission" date="2013-12" db="EMBL/GenBank/DDBJ databases">
        <title>Evolution of pathogenesis and genome organization in the Tremellales.</title>
        <authorList>
            <person name="Cuomo C."/>
            <person name="Litvintseva A."/>
            <person name="Heitman J."/>
            <person name="Chen Y."/>
            <person name="Sun S."/>
            <person name="Springer D."/>
            <person name="Dromer F."/>
            <person name="Young S."/>
            <person name="Zeng Q."/>
            <person name="Chapman S."/>
            <person name="Gujja S."/>
            <person name="Saif S."/>
            <person name="Birren B."/>
        </authorList>
    </citation>
    <scope>NUCLEOTIDE SEQUENCE [LARGE SCALE GENOMIC DNA]</scope>
    <source>
        <strain evidence="4">BCC8398</strain>
    </source>
</reference>
<feature type="region of interest" description="Disordered" evidence="1">
    <location>
        <begin position="173"/>
        <end position="232"/>
    </location>
</feature>
<dbReference type="Proteomes" id="UP000092666">
    <property type="component" value="Unassembled WGS sequence"/>
</dbReference>
<dbReference type="EMBL" id="KI669493">
    <property type="protein sequence ID" value="OCF37069.1"/>
    <property type="molecule type" value="Genomic_DNA"/>
</dbReference>
<evidence type="ECO:0000313" key="4">
    <source>
        <dbReference type="Proteomes" id="UP000092666"/>
    </source>
</evidence>
<keyword evidence="2" id="KW-0472">Membrane</keyword>
<evidence type="ECO:0000313" key="3">
    <source>
        <dbReference type="EMBL" id="OCF37069.1"/>
    </source>
</evidence>
<proteinExistence type="predicted"/>
<organism evidence="3 4">
    <name type="scientific">Kwoniella heveanensis BCC8398</name>
    <dbReference type="NCBI Taxonomy" id="1296120"/>
    <lineage>
        <taxon>Eukaryota</taxon>
        <taxon>Fungi</taxon>
        <taxon>Dikarya</taxon>
        <taxon>Basidiomycota</taxon>
        <taxon>Agaricomycotina</taxon>
        <taxon>Tremellomycetes</taxon>
        <taxon>Tremellales</taxon>
        <taxon>Cryptococcaceae</taxon>
        <taxon>Kwoniella</taxon>
    </lineage>
</organism>
<gene>
    <name evidence="3" type="ORF">I316_00974</name>
</gene>
<accession>A0A1B9H1D0</accession>